<dbReference type="GO" id="GO:0015976">
    <property type="term" value="P:carbon utilization"/>
    <property type="evidence" value="ECO:0007669"/>
    <property type="project" value="InterPro"/>
</dbReference>
<comment type="catalytic activity">
    <reaction evidence="8 10">
        <text>hydrogencarbonate + H(+) = CO2 + H2O</text>
        <dbReference type="Rhea" id="RHEA:10748"/>
        <dbReference type="ChEBI" id="CHEBI:15377"/>
        <dbReference type="ChEBI" id="CHEBI:15378"/>
        <dbReference type="ChEBI" id="CHEBI:16526"/>
        <dbReference type="ChEBI" id="CHEBI:17544"/>
        <dbReference type="EC" id="4.2.1.1"/>
    </reaction>
</comment>
<gene>
    <name evidence="11" type="ORF">EC580_10115</name>
</gene>
<dbReference type="SMART" id="SM00947">
    <property type="entry name" value="Pro_CA"/>
    <property type="match status" value="1"/>
</dbReference>
<dbReference type="PROSITE" id="PS00705">
    <property type="entry name" value="PROK_CO2_ANHYDRASE_2"/>
    <property type="match status" value="1"/>
</dbReference>
<evidence type="ECO:0000256" key="7">
    <source>
        <dbReference type="ARBA" id="ARBA00031969"/>
    </source>
</evidence>
<dbReference type="FunFam" id="3.40.1050.10:FF:000003">
    <property type="entry name" value="Carbonic anhydrase"/>
    <property type="match status" value="1"/>
</dbReference>
<name>A0A3M8QYA5_9PROT</name>
<dbReference type="PROSITE" id="PS00704">
    <property type="entry name" value="PROK_CO2_ANHYDRASE_1"/>
    <property type="match status" value="1"/>
</dbReference>
<dbReference type="OrthoDB" id="9797527at2"/>
<dbReference type="GO" id="GO:0008270">
    <property type="term" value="F:zinc ion binding"/>
    <property type="evidence" value="ECO:0007669"/>
    <property type="project" value="UniProtKB-UniRule"/>
</dbReference>
<evidence type="ECO:0000256" key="4">
    <source>
        <dbReference type="ARBA" id="ARBA00022723"/>
    </source>
</evidence>
<evidence type="ECO:0000256" key="5">
    <source>
        <dbReference type="ARBA" id="ARBA00022833"/>
    </source>
</evidence>
<dbReference type="AlphaFoldDB" id="A0A3M8QYA5"/>
<feature type="binding site" evidence="9">
    <location>
        <position position="43"/>
    </location>
    <ligand>
        <name>Zn(2+)</name>
        <dbReference type="ChEBI" id="CHEBI:29105"/>
    </ligand>
</feature>
<accession>A0A3M8QYA5</accession>
<comment type="cofactor">
    <cofactor evidence="9">
        <name>Zn(2+)</name>
        <dbReference type="ChEBI" id="CHEBI:29105"/>
    </cofactor>
    <text evidence="9">Binds 1 zinc ion per subunit.</text>
</comment>
<keyword evidence="5 9" id="KW-0862">Zinc</keyword>
<sequence length="207" mass="23002">MNHIDELIAGFSRFHSQYYESEPQLFQDLVSKGQRPKTLMIACSDSRVTPAATFDSGPGEMFMVRNVANLVPPSEMDGHLHGTSAAIEFAVESLQVENIIINGHSHCGGIKALMSGEGGTYIGPWMDIARDARADVLREYAGASPAEQTRALEKAAMVVSLENLLTFSSVRHRVVRGELQLHAWYFDLDEGRLYGYQLDNRRFEPLA</sequence>
<feature type="binding site" evidence="9">
    <location>
        <position position="104"/>
    </location>
    <ligand>
        <name>Zn(2+)</name>
        <dbReference type="ChEBI" id="CHEBI:29105"/>
    </ligand>
</feature>
<keyword evidence="6 10" id="KW-0456">Lyase</keyword>
<proteinExistence type="inferred from homology"/>
<dbReference type="PANTHER" id="PTHR11002">
    <property type="entry name" value="CARBONIC ANHYDRASE"/>
    <property type="match status" value="1"/>
</dbReference>
<feature type="binding site" evidence="9">
    <location>
        <position position="45"/>
    </location>
    <ligand>
        <name>Zn(2+)</name>
        <dbReference type="ChEBI" id="CHEBI:29105"/>
    </ligand>
</feature>
<evidence type="ECO:0000256" key="9">
    <source>
        <dbReference type="PIRSR" id="PIRSR601765-1"/>
    </source>
</evidence>
<evidence type="ECO:0000256" key="2">
    <source>
        <dbReference type="ARBA" id="ARBA00012925"/>
    </source>
</evidence>
<comment type="similarity">
    <text evidence="1 10">Belongs to the beta-class carbonic anhydrase family.</text>
</comment>
<dbReference type="InterPro" id="IPR001765">
    <property type="entry name" value="Carbonic_anhydrase"/>
</dbReference>
<dbReference type="Gene3D" id="3.40.1050.10">
    <property type="entry name" value="Carbonic anhydrase"/>
    <property type="match status" value="1"/>
</dbReference>
<evidence type="ECO:0000256" key="3">
    <source>
        <dbReference type="ARBA" id="ARBA00014628"/>
    </source>
</evidence>
<organism evidence="11">
    <name type="scientific">Acidithiobacillus sulfuriphilus</name>
    <dbReference type="NCBI Taxonomy" id="1867749"/>
    <lineage>
        <taxon>Bacteria</taxon>
        <taxon>Pseudomonadati</taxon>
        <taxon>Pseudomonadota</taxon>
        <taxon>Acidithiobacillia</taxon>
        <taxon>Acidithiobacillales</taxon>
        <taxon>Acidithiobacillaceae</taxon>
        <taxon>Acidithiobacillus</taxon>
    </lineage>
</organism>
<dbReference type="CDD" id="cd00884">
    <property type="entry name" value="beta_CA_cladeB"/>
    <property type="match status" value="1"/>
</dbReference>
<keyword evidence="4 9" id="KW-0479">Metal-binding</keyword>
<dbReference type="InterPro" id="IPR015892">
    <property type="entry name" value="Carbonic_anhydrase_CS"/>
</dbReference>
<dbReference type="Pfam" id="PF00484">
    <property type="entry name" value="Pro_CA"/>
    <property type="match status" value="1"/>
</dbReference>
<feature type="binding site" evidence="9">
    <location>
        <position position="107"/>
    </location>
    <ligand>
        <name>Zn(2+)</name>
        <dbReference type="ChEBI" id="CHEBI:29105"/>
    </ligand>
</feature>
<evidence type="ECO:0000256" key="10">
    <source>
        <dbReference type="RuleBase" id="RU003956"/>
    </source>
</evidence>
<evidence type="ECO:0000256" key="6">
    <source>
        <dbReference type="ARBA" id="ARBA00023239"/>
    </source>
</evidence>
<dbReference type="InterPro" id="IPR045066">
    <property type="entry name" value="Beta_CA_cladeB"/>
</dbReference>
<dbReference type="EMBL" id="RIZI01000179">
    <property type="protein sequence ID" value="RNF59894.1"/>
    <property type="molecule type" value="Genomic_DNA"/>
</dbReference>
<evidence type="ECO:0000256" key="1">
    <source>
        <dbReference type="ARBA" id="ARBA00006217"/>
    </source>
</evidence>
<dbReference type="GO" id="GO:0004089">
    <property type="term" value="F:carbonate dehydratase activity"/>
    <property type="evidence" value="ECO:0007669"/>
    <property type="project" value="UniProtKB-UniRule"/>
</dbReference>
<reference evidence="11" key="1">
    <citation type="submission" date="2018-10" db="EMBL/GenBank/DDBJ databases">
        <title>Acidithiobacillus sulfuriphilus sp. nov.: an extremely acidophilic sulfur-oxidizing chemolithotroph isolated from a neutral pH environment.</title>
        <authorList>
            <person name="Falagan C."/>
            <person name="Moya-Beltran A."/>
            <person name="Quatrini R."/>
            <person name="Johnson D.B."/>
        </authorList>
    </citation>
    <scope>NUCLEOTIDE SEQUENCE [LARGE SCALE GENOMIC DNA]</scope>
    <source>
        <strain evidence="11">CJ-2</strain>
    </source>
</reference>
<dbReference type="RefSeq" id="WP_123104707.1">
    <property type="nucleotide sequence ID" value="NZ_CP127527.1"/>
</dbReference>
<dbReference type="SUPFAM" id="SSF53056">
    <property type="entry name" value="beta-carbonic anhydrase, cab"/>
    <property type="match status" value="1"/>
</dbReference>
<comment type="function">
    <text evidence="10">Reversible hydration of carbon dioxide.</text>
</comment>
<dbReference type="PANTHER" id="PTHR11002:SF76">
    <property type="entry name" value="CARBONIC ANHYDRASE"/>
    <property type="match status" value="1"/>
</dbReference>
<protein>
    <recommendedName>
        <fullName evidence="3 10">Carbonic anhydrase</fullName>
        <ecNumber evidence="2 10">4.2.1.1</ecNumber>
    </recommendedName>
    <alternativeName>
        <fullName evidence="7 10">Carbonate dehydratase</fullName>
    </alternativeName>
</protein>
<dbReference type="EC" id="4.2.1.1" evidence="2 10"/>
<comment type="caution">
    <text evidence="11">The sequence shown here is derived from an EMBL/GenBank/DDBJ whole genome shotgun (WGS) entry which is preliminary data.</text>
</comment>
<dbReference type="InterPro" id="IPR036874">
    <property type="entry name" value="Carbonic_anhydrase_sf"/>
</dbReference>
<evidence type="ECO:0000256" key="8">
    <source>
        <dbReference type="ARBA" id="ARBA00048348"/>
    </source>
</evidence>
<evidence type="ECO:0000313" key="11">
    <source>
        <dbReference type="EMBL" id="RNF59894.1"/>
    </source>
</evidence>